<feature type="binding site" evidence="6">
    <location>
        <begin position="107"/>
        <end position="114"/>
    </location>
    <ligand>
        <name>ATP</name>
        <dbReference type="ChEBI" id="CHEBI:30616"/>
    </ligand>
</feature>
<dbReference type="NCBIfam" id="NF008669">
    <property type="entry name" value="PRK11670.1"/>
    <property type="match status" value="1"/>
</dbReference>
<keyword evidence="4 6" id="KW-0408">Iron</keyword>
<evidence type="ECO:0000313" key="8">
    <source>
        <dbReference type="Proteomes" id="UP001259982"/>
    </source>
</evidence>
<keyword evidence="1 6" id="KW-0479">Metal-binding</keyword>
<evidence type="ECO:0000256" key="2">
    <source>
        <dbReference type="ARBA" id="ARBA00022741"/>
    </source>
</evidence>
<reference evidence="7 8" key="1">
    <citation type="submission" date="2023-09" db="EMBL/GenBank/DDBJ databases">
        <authorList>
            <person name="Rey-Velasco X."/>
        </authorList>
    </citation>
    <scope>NUCLEOTIDE SEQUENCE [LARGE SCALE GENOMIC DNA]</scope>
    <source>
        <strain evidence="7 8">P385</strain>
    </source>
</reference>
<dbReference type="InterPro" id="IPR044304">
    <property type="entry name" value="NUBPL-like"/>
</dbReference>
<keyword evidence="8" id="KW-1185">Reference proteome</keyword>
<dbReference type="InterPro" id="IPR034904">
    <property type="entry name" value="FSCA_dom_sf"/>
</dbReference>
<dbReference type="InterPro" id="IPR027417">
    <property type="entry name" value="P-loop_NTPase"/>
</dbReference>
<comment type="similarity">
    <text evidence="6">Belongs to the Mrp/NBP35 ATP-binding proteins family.</text>
</comment>
<dbReference type="CDD" id="cd02037">
    <property type="entry name" value="Mrp_NBP35"/>
    <property type="match status" value="1"/>
</dbReference>
<dbReference type="SUPFAM" id="SSF52540">
    <property type="entry name" value="P-loop containing nucleoside triphosphate hydrolases"/>
    <property type="match status" value="1"/>
</dbReference>
<dbReference type="PROSITE" id="PS01215">
    <property type="entry name" value="MRP"/>
    <property type="match status" value="1"/>
</dbReference>
<proteinExistence type="inferred from homology"/>
<keyword evidence="5 6" id="KW-0411">Iron-sulfur</keyword>
<dbReference type="InterPro" id="IPR019591">
    <property type="entry name" value="Mrp/NBP35_ATP-bd"/>
</dbReference>
<protein>
    <recommendedName>
        <fullName evidence="6">Iron-sulfur cluster carrier protein</fullName>
    </recommendedName>
</protein>
<gene>
    <name evidence="7" type="primary">apbC</name>
    <name evidence="7" type="ORF">RM531_04460</name>
</gene>
<evidence type="ECO:0000256" key="5">
    <source>
        <dbReference type="ARBA" id="ARBA00023014"/>
    </source>
</evidence>
<comment type="subunit">
    <text evidence="6">Homodimer.</text>
</comment>
<dbReference type="RefSeq" id="WP_311657598.1">
    <property type="nucleotide sequence ID" value="NZ_JAVRHY010000003.1"/>
</dbReference>
<keyword evidence="6" id="KW-0378">Hydrolase</keyword>
<dbReference type="InterPro" id="IPR033756">
    <property type="entry name" value="YlxH/NBP35"/>
</dbReference>
<evidence type="ECO:0000313" key="7">
    <source>
        <dbReference type="EMBL" id="MDT0617717.1"/>
    </source>
</evidence>
<evidence type="ECO:0000256" key="4">
    <source>
        <dbReference type="ARBA" id="ARBA00023004"/>
    </source>
</evidence>
<evidence type="ECO:0000256" key="3">
    <source>
        <dbReference type="ARBA" id="ARBA00022840"/>
    </source>
</evidence>
<dbReference type="InterPro" id="IPR000808">
    <property type="entry name" value="Mrp-like_CS"/>
</dbReference>
<dbReference type="Pfam" id="PF10609">
    <property type="entry name" value="ParA"/>
    <property type="match status" value="1"/>
</dbReference>
<name>A0ABU3B7A5_9GAMM</name>
<sequence>MSDSLQADIEDRINAYHDELLGTTLGEARALRDVTVDAGRVSAQLRFGFPVKRHGPLVVAALRQQLLALSGVSEVDIAVESRIEPHAAPQGVERLKPVKNIIAVASGKGGVGKSTVAANLALALAGEGASVGMLDADIYGPSQPRMLGVAGKPRSEDGKHIIPMRSFGVQSMSIGYLMDEETPTVWRGPMVSQALQQLLNDTLWDDLDYLIVDMPPGTGDIQLTLSQRVPVSGAVIVTTPQDIATLDARKGLQMFRKVNVPVLGIVENMSLHTCSACGHEEHLFGAGGGQQVADRYDVPLLGAVPLEIGIREAADGGRPSVIADPDGNAARHFVGIALRMAAILSRQNKDYARKFPKITVENT</sequence>
<dbReference type="PANTHER" id="PTHR42961">
    <property type="entry name" value="IRON-SULFUR PROTEIN NUBPL"/>
    <property type="match status" value="1"/>
</dbReference>
<comment type="function">
    <text evidence="6">Binds and transfers iron-sulfur (Fe-S) clusters to target apoproteins. Can hydrolyze ATP.</text>
</comment>
<dbReference type="EMBL" id="JAVRHY010000003">
    <property type="protein sequence ID" value="MDT0617717.1"/>
    <property type="molecule type" value="Genomic_DNA"/>
</dbReference>
<dbReference type="Proteomes" id="UP001259982">
    <property type="component" value="Unassembled WGS sequence"/>
</dbReference>
<evidence type="ECO:0000256" key="6">
    <source>
        <dbReference type="HAMAP-Rule" id="MF_02040"/>
    </source>
</evidence>
<keyword evidence="3 6" id="KW-0067">ATP-binding</keyword>
<comment type="caution">
    <text evidence="7">The sequence shown here is derived from an EMBL/GenBank/DDBJ whole genome shotgun (WGS) entry which is preliminary data.</text>
</comment>
<dbReference type="HAMAP" id="MF_02040">
    <property type="entry name" value="Mrp_NBP35"/>
    <property type="match status" value="1"/>
</dbReference>
<dbReference type="Gene3D" id="3.40.50.300">
    <property type="entry name" value="P-loop containing nucleotide triphosphate hydrolases"/>
    <property type="match status" value="1"/>
</dbReference>
<dbReference type="PANTHER" id="PTHR42961:SF2">
    <property type="entry name" value="IRON-SULFUR PROTEIN NUBPL"/>
    <property type="match status" value="1"/>
</dbReference>
<organism evidence="7 8">
    <name type="scientific">Spectribacter acetivorans</name>
    <dbReference type="NCBI Taxonomy" id="3075603"/>
    <lineage>
        <taxon>Bacteria</taxon>
        <taxon>Pseudomonadati</taxon>
        <taxon>Pseudomonadota</taxon>
        <taxon>Gammaproteobacteria</taxon>
        <taxon>Salinisphaerales</taxon>
        <taxon>Salinisphaeraceae</taxon>
        <taxon>Spectribacter</taxon>
    </lineage>
</organism>
<dbReference type="SUPFAM" id="SSF117916">
    <property type="entry name" value="Fe-S cluster assembly (FSCA) domain-like"/>
    <property type="match status" value="1"/>
</dbReference>
<keyword evidence="2 6" id="KW-0547">Nucleotide-binding</keyword>
<evidence type="ECO:0000256" key="1">
    <source>
        <dbReference type="ARBA" id="ARBA00022723"/>
    </source>
</evidence>
<accession>A0ABU3B7A5</accession>